<dbReference type="RefSeq" id="WP_145284945.1">
    <property type="nucleotide sequence ID" value="NZ_CP036318.1"/>
</dbReference>
<proteinExistence type="predicted"/>
<evidence type="ECO:0000313" key="3">
    <source>
        <dbReference type="Proteomes" id="UP000316770"/>
    </source>
</evidence>
<reference evidence="2 3" key="1">
    <citation type="submission" date="2019-02" db="EMBL/GenBank/DDBJ databases">
        <title>Deep-cultivation of Planctomycetes and their phenomic and genomic characterization uncovers novel biology.</title>
        <authorList>
            <person name="Wiegand S."/>
            <person name="Jogler M."/>
            <person name="Boedeker C."/>
            <person name="Pinto D."/>
            <person name="Vollmers J."/>
            <person name="Rivas-Marin E."/>
            <person name="Kohn T."/>
            <person name="Peeters S.H."/>
            <person name="Heuer A."/>
            <person name="Rast P."/>
            <person name="Oberbeckmann S."/>
            <person name="Bunk B."/>
            <person name="Jeske O."/>
            <person name="Meyerdierks A."/>
            <person name="Storesund J.E."/>
            <person name="Kallscheuer N."/>
            <person name="Luecker S."/>
            <person name="Lage O.M."/>
            <person name="Pohl T."/>
            <person name="Merkel B.J."/>
            <person name="Hornburger P."/>
            <person name="Mueller R.-W."/>
            <person name="Bruemmer F."/>
            <person name="Labrenz M."/>
            <person name="Spormann A.M."/>
            <person name="Op den Camp H."/>
            <person name="Overmann J."/>
            <person name="Amann R."/>
            <person name="Jetten M.S.M."/>
            <person name="Mascher T."/>
            <person name="Medema M.H."/>
            <person name="Devos D.P."/>
            <person name="Kaster A.-K."/>
            <person name="Ovreas L."/>
            <person name="Rohde M."/>
            <person name="Galperin M.Y."/>
            <person name="Jogler C."/>
        </authorList>
    </citation>
    <scope>NUCLEOTIDE SEQUENCE [LARGE SCALE GENOMIC DNA]</scope>
    <source>
        <strain evidence="2 3">Mal33</strain>
    </source>
</reference>
<organism evidence="2 3">
    <name type="scientific">Rosistilla oblonga</name>
    <dbReference type="NCBI Taxonomy" id="2527990"/>
    <lineage>
        <taxon>Bacteria</taxon>
        <taxon>Pseudomonadati</taxon>
        <taxon>Planctomycetota</taxon>
        <taxon>Planctomycetia</taxon>
        <taxon>Pirellulales</taxon>
        <taxon>Pirellulaceae</taxon>
        <taxon>Rosistilla</taxon>
    </lineage>
</organism>
<evidence type="ECO:0000313" key="2">
    <source>
        <dbReference type="EMBL" id="QDV56474.1"/>
    </source>
</evidence>
<sequence>MTTPECRDAGRNFLTALRAYEQAASKEQFTYCFEDLPDSFKESWHNLESAVFDLKIHLDERHLGEFQSLWKAYLASHSTDEASIDIARFVVSVCQRSEDSETTRSEQQTLFERQAVWLRIAEYPNPKDHHKLLKRLGTHRHLIASETKRKAKDSYPSEATVRGWRDNYSDIDENSEAPIEQLPE</sequence>
<keyword evidence="3" id="KW-1185">Reference proteome</keyword>
<feature type="region of interest" description="Disordered" evidence="1">
    <location>
        <begin position="163"/>
        <end position="184"/>
    </location>
</feature>
<accession>A0A518ITQ5</accession>
<dbReference type="Proteomes" id="UP000316770">
    <property type="component" value="Chromosome"/>
</dbReference>
<evidence type="ECO:0000256" key="1">
    <source>
        <dbReference type="SAM" id="MobiDB-lite"/>
    </source>
</evidence>
<gene>
    <name evidence="2" type="ORF">Mal33_24640</name>
</gene>
<name>A0A518ITQ5_9BACT</name>
<protein>
    <submittedName>
        <fullName evidence="2">Uncharacterized protein</fullName>
    </submittedName>
</protein>
<dbReference type="AlphaFoldDB" id="A0A518ITQ5"/>
<dbReference type="EMBL" id="CP036318">
    <property type="protein sequence ID" value="QDV56474.1"/>
    <property type="molecule type" value="Genomic_DNA"/>
</dbReference>